<accession>A0A8D3AZN4</accession>
<feature type="compositionally biased region" description="Basic and acidic residues" evidence="4">
    <location>
        <begin position="1087"/>
        <end position="1099"/>
    </location>
</feature>
<dbReference type="Ensembl" id="ENSSMAT00000026418.2">
    <property type="protein sequence ID" value="ENSSMAP00000026103.2"/>
    <property type="gene ID" value="ENSSMAG00000015961.2"/>
</dbReference>
<evidence type="ECO:0000256" key="1">
    <source>
        <dbReference type="ARBA" id="ARBA00022754"/>
    </source>
</evidence>
<evidence type="ECO:0000256" key="4">
    <source>
        <dbReference type="SAM" id="MobiDB-lite"/>
    </source>
</evidence>
<dbReference type="Pfam" id="PF00038">
    <property type="entry name" value="Filament"/>
    <property type="match status" value="1"/>
</dbReference>
<keyword evidence="1" id="KW-0403">Intermediate filament</keyword>
<dbReference type="GO" id="GO:0005198">
    <property type="term" value="F:structural molecule activity"/>
    <property type="evidence" value="ECO:0007669"/>
    <property type="project" value="InterPro"/>
</dbReference>
<evidence type="ECO:0000313" key="7">
    <source>
        <dbReference type="Proteomes" id="UP000694558"/>
    </source>
</evidence>
<feature type="coiled-coil region" evidence="3">
    <location>
        <begin position="123"/>
        <end position="150"/>
    </location>
</feature>
<protein>
    <recommendedName>
        <fullName evidence="5">IF rod domain-containing protein</fullName>
    </recommendedName>
</protein>
<feature type="region of interest" description="Disordered" evidence="4">
    <location>
        <begin position="917"/>
        <end position="939"/>
    </location>
</feature>
<feature type="coiled-coil region" evidence="3">
    <location>
        <begin position="302"/>
        <end position="329"/>
    </location>
</feature>
<feature type="domain" description="IF rod" evidence="5">
    <location>
        <begin position="37"/>
        <end position="328"/>
    </location>
</feature>
<feature type="compositionally biased region" description="Low complexity" evidence="4">
    <location>
        <begin position="1288"/>
        <end position="1302"/>
    </location>
</feature>
<feature type="compositionally biased region" description="Low complexity" evidence="4">
    <location>
        <begin position="1200"/>
        <end position="1221"/>
    </location>
</feature>
<reference evidence="6" key="1">
    <citation type="submission" date="2023-05" db="EMBL/GenBank/DDBJ databases">
        <title>High-quality long-read genome of Scophthalmus maximus.</title>
        <authorList>
            <person name="Lien S."/>
            <person name="Martinez P."/>
        </authorList>
    </citation>
    <scope>NUCLEOTIDE SEQUENCE [LARGE SCALE GENOMIC DNA]</scope>
</reference>
<feature type="coiled-coil region" evidence="3">
    <location>
        <begin position="233"/>
        <end position="267"/>
    </location>
</feature>
<feature type="compositionally biased region" description="Low complexity" evidence="4">
    <location>
        <begin position="1228"/>
        <end position="1239"/>
    </location>
</feature>
<dbReference type="SMART" id="SM01391">
    <property type="entry name" value="Filament"/>
    <property type="match status" value="1"/>
</dbReference>
<keyword evidence="2 3" id="KW-0175">Coiled coil</keyword>
<evidence type="ECO:0000256" key="2">
    <source>
        <dbReference type="ARBA" id="ARBA00023054"/>
    </source>
</evidence>
<sequence>MTPWQVLHAGRASRAAPGYRAPHGASSAAAAAPAPGNVRLVASNLQPLNVRLPSYLQQVQCLEAANQRLRLQIQEQLDTKFHDELRTVSLLQHQVGECLSARAQVKLQLLGAELSVFHFSSRCEKVREHCRRLEAEIRDLRRRGEELRFHQLPRLQRLLNHGTEQQVELKIQHQQDVQGLLAQVSGEVAVGMQTDPSSDLIRQLDDLRQTSALLLDRNRDGRSSDPQTTLDPGEVIRAELAELRRMAAGLQDELTQLQNLTALLEDLCPEQTESLVLQQRADGLCRDLESVRQVAAQQADAQQALLDINNKLEAELRDYKRLLDGLSQERVSSLPMSTITSFFGSTRPAASRQVTPHRVFRVQGGTLQTMEVRTVSQGHIRTVSQTPAIILLLETVTTNKSVGVQCKHPRNSPLTLINTSKQISTHSIHNCENLRKGTNSEKTTRESIRTGQLIQGLDKGVGVKSSKIEIHPATTGFTKIIPGYETEIKQRPDFVTQTTASDPVKKTPAALKKATEAMTIPQINHINGHIQVNEPDPDCPSETVGKREDNALTPLGVSGFHCGTSDGSHGDVSSEVILMDDRDVERQQKKEDKERLGVESALLVLRFDQNPSLSDMSNSKQNKVQDAFAGSSIASDSSSSPVSNNTLGSKTASTEMIDLKMNTGTSVIEVYDSKEVKEAPIESVNQEVQEATESKKSTSLTDSGVALNSSDTEELLSPRMTEVFLCPTETAACLGPQVSLNLVDTDQVFWPVDIEDQIKSPNLLLSPNDPEMYLSLNESDTCLRPVETKDCLTPTGEEEDDDEEACLSLTEANARVRPVEKYILSTKDEGQTLLFRRECTSPEVGRQAGVSISVTDGESLCFGSFTGKEGSKGTLPDININSIPTSQRSDLQLGKSLGSLEFRGTADRSILAEKEKQSCVEGLNQKSGKDGRGTRHRNKDMTNIADNKVRSPGGRNNSGRMAGDLAASVPGTAANSSTIVSSDAERAMTVGLQANRSGSGECLLYGGSLRFTRMSVPRAGNEESQTLSKESVKSRPETGRFASRGSGEWMVNGGSLRRKSNLDAGTSLPSEENKESLSVATDPMRSPPEKGRFGGRDSGEWRVYGGSTGRMSSPARSYSLLITESGKNPSVATELATSPPVARRGGRFGSAGSGEWRVYGGSTERLSRAGSANEGQVISPPSSNTSSRPRLSSVGGGGRLSTSGVVRRSRSVGSAGKLSSSGSGGSSSPGSHRISSSGRFVSTGSGEWKPVYSSASGRRSSVGRSTSSQRALSPGGKMNVSGGSGGWLNSAGSGSKLSGLSSNERISHQAGGRISRSFGKGRTNSTGGRVISSSDRPIKSTGSGAGGNKERISVCKMAALSISAAGRERSQDRQRQAERFKQQQQVAATTPLVQRWLTTGVGVTSAHPDGLDDIMRL</sequence>
<feature type="compositionally biased region" description="Polar residues" evidence="4">
    <location>
        <begin position="1322"/>
        <end position="1335"/>
    </location>
</feature>
<dbReference type="GO" id="GO:0005882">
    <property type="term" value="C:intermediate filament"/>
    <property type="evidence" value="ECO:0007669"/>
    <property type="project" value="UniProtKB-KW"/>
</dbReference>
<feature type="region of interest" description="Disordered" evidence="4">
    <location>
        <begin position="630"/>
        <end position="649"/>
    </location>
</feature>
<name>A0A8D3AZN4_SCOMX</name>
<organism evidence="6 7">
    <name type="scientific">Scophthalmus maximus</name>
    <name type="common">Turbot</name>
    <name type="synonym">Psetta maxima</name>
    <dbReference type="NCBI Taxonomy" id="52904"/>
    <lineage>
        <taxon>Eukaryota</taxon>
        <taxon>Metazoa</taxon>
        <taxon>Chordata</taxon>
        <taxon>Craniata</taxon>
        <taxon>Vertebrata</taxon>
        <taxon>Euteleostomi</taxon>
        <taxon>Actinopterygii</taxon>
        <taxon>Neopterygii</taxon>
        <taxon>Teleostei</taxon>
        <taxon>Neoteleostei</taxon>
        <taxon>Acanthomorphata</taxon>
        <taxon>Carangaria</taxon>
        <taxon>Pleuronectiformes</taxon>
        <taxon>Pleuronectoidei</taxon>
        <taxon>Scophthalmidae</taxon>
        <taxon>Scophthalmus</taxon>
    </lineage>
</organism>
<feature type="compositionally biased region" description="Low complexity" evidence="4">
    <location>
        <begin position="1179"/>
        <end position="1193"/>
    </location>
</feature>
<feature type="region of interest" description="Disordered" evidence="4">
    <location>
        <begin position="687"/>
        <end position="710"/>
    </location>
</feature>
<feature type="region of interest" description="Disordered" evidence="4">
    <location>
        <begin position="1126"/>
        <end position="1349"/>
    </location>
</feature>
<dbReference type="PANTHER" id="PTHR23239:SF344">
    <property type="entry name" value="KERATIN, TYPE I CYTOSKELETAL 15-LIKE"/>
    <property type="match status" value="1"/>
</dbReference>
<feature type="compositionally biased region" description="Low complexity" evidence="4">
    <location>
        <begin position="1253"/>
        <end position="1271"/>
    </location>
</feature>
<evidence type="ECO:0000256" key="3">
    <source>
        <dbReference type="SAM" id="Coils"/>
    </source>
</evidence>
<proteinExistence type="predicted"/>
<evidence type="ECO:0000259" key="5">
    <source>
        <dbReference type="SMART" id="SM01391"/>
    </source>
</evidence>
<feature type="compositionally biased region" description="Low complexity" evidence="4">
    <location>
        <begin position="631"/>
        <end position="643"/>
    </location>
</feature>
<dbReference type="InterPro" id="IPR002957">
    <property type="entry name" value="Keratin_I"/>
</dbReference>
<dbReference type="Proteomes" id="UP000694558">
    <property type="component" value="Chromosome 19"/>
</dbReference>
<reference evidence="6" key="2">
    <citation type="submission" date="2025-08" db="UniProtKB">
        <authorList>
            <consortium name="Ensembl"/>
        </authorList>
    </citation>
    <scope>IDENTIFICATION</scope>
</reference>
<dbReference type="InterPro" id="IPR039008">
    <property type="entry name" value="IF_rod_dom"/>
</dbReference>
<dbReference type="GeneTree" id="ENSGT00940000181841"/>
<feature type="region of interest" description="Disordered" evidence="4">
    <location>
        <begin position="1017"/>
        <end position="1099"/>
    </location>
</feature>
<evidence type="ECO:0000313" key="6">
    <source>
        <dbReference type="Ensembl" id="ENSSMAP00000026103.2"/>
    </source>
</evidence>
<gene>
    <name evidence="6" type="primary">LOC118289073</name>
</gene>
<dbReference type="PANTHER" id="PTHR23239">
    <property type="entry name" value="INTERMEDIATE FILAMENT"/>
    <property type="match status" value="1"/>
</dbReference>